<feature type="compositionally biased region" description="Polar residues" evidence="1">
    <location>
        <begin position="51"/>
        <end position="62"/>
    </location>
</feature>
<dbReference type="EMBL" id="HG992341">
    <property type="protein sequence ID" value="CAE6814310.1"/>
    <property type="molecule type" value="Genomic_DNA"/>
</dbReference>
<proteinExistence type="predicted"/>
<dbReference type="Proteomes" id="UP000835243">
    <property type="component" value="Chromosome"/>
</dbReference>
<gene>
    <name evidence="2" type="ORF">CFBP1159_31980</name>
</gene>
<dbReference type="AlphaFoldDB" id="A0A8D6YE74"/>
<protein>
    <submittedName>
        <fullName evidence="2">Uncharacterized protein</fullName>
    </submittedName>
</protein>
<evidence type="ECO:0000313" key="2">
    <source>
        <dbReference type="EMBL" id="CAE6814333.1"/>
    </source>
</evidence>
<accession>A0A8D6YE74</accession>
<name>A0A8D6YE74_9XANT</name>
<reference evidence="2" key="1">
    <citation type="submission" date="2021-02" db="EMBL/GenBank/DDBJ databases">
        <authorList>
            <person name="Pothier F. J."/>
        </authorList>
    </citation>
    <scope>NUCLEOTIDE SEQUENCE</scope>
    <source>
        <strain evidence="2">CFBP 1159</strain>
    </source>
</reference>
<sequence>MKKTYMLSAAGLVAAGLLTFLFFKSTRAVDTSLHLSDASTNTASEVPARSGHSSAIAQKSTDWASKPSDEIYRSFHETKSRAEAGDPIAQRQLAETYERCAMYSLSPQKFAGTLDSFSELKKENSARYKQIKDRTSHYCSQVDGGEAIPLDAIELWYAEAAKRGDLIARLKVASRKTMSSDDYRDLIAKAIESKDAEAIFAVDEVLSNPAASVELESFAPGGSGNYSEYAWALAGCRAGADCGQGSYRLDMACISYGVCNSSSYEELIRKNLVPPGQLNALDKEVEKIRLMMDTIK</sequence>
<organism evidence="2">
    <name type="scientific">Xanthomonas arboricola pv. corylina</name>
    <dbReference type="NCBI Taxonomy" id="487821"/>
    <lineage>
        <taxon>Bacteria</taxon>
        <taxon>Pseudomonadati</taxon>
        <taxon>Pseudomonadota</taxon>
        <taxon>Gammaproteobacteria</taxon>
        <taxon>Lysobacterales</taxon>
        <taxon>Lysobacteraceae</taxon>
        <taxon>Xanthomonas</taxon>
    </lineage>
</organism>
<feature type="region of interest" description="Disordered" evidence="1">
    <location>
        <begin position="40"/>
        <end position="62"/>
    </location>
</feature>
<evidence type="ECO:0000256" key="1">
    <source>
        <dbReference type="SAM" id="MobiDB-lite"/>
    </source>
</evidence>
<dbReference type="RefSeq" id="WP_146091605.1">
    <property type="nucleotide sequence ID" value="NZ_CP166095.2"/>
</dbReference>
<dbReference type="EMBL" id="HG992341">
    <property type="protein sequence ID" value="CAE6814333.1"/>
    <property type="molecule type" value="Genomic_DNA"/>
</dbReference>